<dbReference type="Proteomes" id="UP000273307">
    <property type="component" value="Unassembled WGS sequence"/>
</dbReference>
<protein>
    <submittedName>
        <fullName evidence="2">Uncharacterized protein</fullName>
    </submittedName>
</protein>
<evidence type="ECO:0000313" key="2">
    <source>
        <dbReference type="EMBL" id="VBA40979.1"/>
    </source>
</evidence>
<keyword evidence="1" id="KW-1133">Transmembrane helix</keyword>
<feature type="transmembrane region" description="Helical" evidence="1">
    <location>
        <begin position="42"/>
        <end position="65"/>
    </location>
</feature>
<keyword evidence="1" id="KW-0812">Transmembrane</keyword>
<keyword evidence="1" id="KW-0472">Membrane</keyword>
<proteinExistence type="predicted"/>
<evidence type="ECO:0000313" key="3">
    <source>
        <dbReference type="Proteomes" id="UP000273307"/>
    </source>
</evidence>
<name>A0A498Q7N0_9MYCO</name>
<gene>
    <name evidence="2" type="ORF">LAUMK136_03818</name>
</gene>
<accession>A0A498Q7N0</accession>
<keyword evidence="3" id="KW-1185">Reference proteome</keyword>
<dbReference type="EMBL" id="UPHP01000102">
    <property type="protein sequence ID" value="VBA40979.1"/>
    <property type="molecule type" value="Genomic_DNA"/>
</dbReference>
<reference evidence="2 3" key="1">
    <citation type="submission" date="2018-09" db="EMBL/GenBank/DDBJ databases">
        <authorList>
            <person name="Tagini F."/>
        </authorList>
    </citation>
    <scope>NUCLEOTIDE SEQUENCE [LARGE SCALE GENOMIC DNA]</scope>
    <source>
        <strain evidence="2 3">MK136</strain>
    </source>
</reference>
<organism evidence="2 3">
    <name type="scientific">Mycobacterium attenuatum</name>
    <dbReference type="NCBI Taxonomy" id="2341086"/>
    <lineage>
        <taxon>Bacteria</taxon>
        <taxon>Bacillati</taxon>
        <taxon>Actinomycetota</taxon>
        <taxon>Actinomycetes</taxon>
        <taxon>Mycobacteriales</taxon>
        <taxon>Mycobacteriaceae</taxon>
        <taxon>Mycobacterium</taxon>
    </lineage>
</organism>
<dbReference type="AlphaFoldDB" id="A0A498Q7N0"/>
<evidence type="ECO:0000256" key="1">
    <source>
        <dbReference type="SAM" id="Phobius"/>
    </source>
</evidence>
<sequence>MVRACGWLACWTTLVSTAFPPWPLTTISPAMFWRANDSMMSATIAASVVALMLIVPGVSGVFVGAAERDRRKLKHVVVRDN</sequence>